<organism evidence="7 8">
    <name type="scientific">Aspergillus tanneri</name>
    <dbReference type="NCBI Taxonomy" id="1220188"/>
    <lineage>
        <taxon>Eukaryota</taxon>
        <taxon>Fungi</taxon>
        <taxon>Dikarya</taxon>
        <taxon>Ascomycota</taxon>
        <taxon>Pezizomycotina</taxon>
        <taxon>Eurotiomycetes</taxon>
        <taxon>Eurotiomycetidae</taxon>
        <taxon>Eurotiales</taxon>
        <taxon>Aspergillaceae</taxon>
        <taxon>Aspergillus</taxon>
        <taxon>Aspergillus subgen. Circumdati</taxon>
    </lineage>
</organism>
<dbReference type="GO" id="GO:0098552">
    <property type="term" value="C:side of membrane"/>
    <property type="evidence" value="ECO:0007669"/>
    <property type="project" value="UniProtKB-KW"/>
</dbReference>
<comment type="caution">
    <text evidence="7">The sequence shown here is derived from an EMBL/GenBank/DDBJ whole genome shotgun (WGS) entry which is preliminary data.</text>
</comment>
<evidence type="ECO:0000256" key="5">
    <source>
        <dbReference type="SAM" id="SignalP"/>
    </source>
</evidence>
<sequence>MQSFISFLCLFLGSAGAAKEARHHHHNNRRDGVEHSSVLPKLSIPHSILDSYQLTWHEEFKHRPGHYLPSSENWIFDVGTSYPGGAPNWGNHEVETYTTSPANIRVTQDDTLTITPRISSNRTWTSSRIETQRTDFAATPGGRLYIEGRLKTGSAPTYKQQGIWPAFWALGVDFRSNYTAWPAASSWDFMEVINGLPKVYNLLHCGVAPGGPCNEYTGLGSGGVGWTGGQWHTVGFEVDRSAGVWYREKLKWYLDGQQVFQIPAARINSSTTWENIAHKGHFILLNVAVGGDWPGQPNATTVGGESVQLEVDYIRVWNYYRTSGLVEGSNS</sequence>
<dbReference type="GO" id="GO:0005975">
    <property type="term" value="P:carbohydrate metabolic process"/>
    <property type="evidence" value="ECO:0007669"/>
    <property type="project" value="InterPro"/>
</dbReference>
<dbReference type="AlphaFoldDB" id="A0A4S3JHD3"/>
<evidence type="ECO:0000259" key="6">
    <source>
        <dbReference type="PROSITE" id="PS51762"/>
    </source>
</evidence>
<gene>
    <name evidence="7" type="ORF">EYZ11_005657</name>
</gene>
<comment type="subcellular location">
    <subcellularLocation>
        <location evidence="1">Cell membrane</location>
        <topology evidence="1">Lipid-anchor</topology>
        <topology evidence="1">GPI-anchor</topology>
    </subcellularLocation>
</comment>
<accession>A0A4S3JHD3</accession>
<dbReference type="Proteomes" id="UP000308092">
    <property type="component" value="Unassembled WGS sequence"/>
</dbReference>
<keyword evidence="2" id="KW-1003">Cell membrane</keyword>
<keyword evidence="3" id="KW-0336">GPI-anchor</keyword>
<feature type="chain" id="PRO_5020896462" description="GH16 domain-containing protein" evidence="5">
    <location>
        <begin position="18"/>
        <end position="331"/>
    </location>
</feature>
<evidence type="ECO:0000256" key="3">
    <source>
        <dbReference type="ARBA" id="ARBA00022622"/>
    </source>
</evidence>
<evidence type="ECO:0000256" key="2">
    <source>
        <dbReference type="ARBA" id="ARBA00022475"/>
    </source>
</evidence>
<dbReference type="InterPro" id="IPR050546">
    <property type="entry name" value="Glycosyl_Hydrlase_16"/>
</dbReference>
<evidence type="ECO:0000313" key="8">
    <source>
        <dbReference type="Proteomes" id="UP000308092"/>
    </source>
</evidence>
<dbReference type="GO" id="GO:0004553">
    <property type="term" value="F:hydrolase activity, hydrolyzing O-glycosyl compounds"/>
    <property type="evidence" value="ECO:0007669"/>
    <property type="project" value="InterPro"/>
</dbReference>
<dbReference type="InterPro" id="IPR000757">
    <property type="entry name" value="Beta-glucanase-like"/>
</dbReference>
<dbReference type="EMBL" id="SOSA01000185">
    <property type="protein sequence ID" value="THC94856.1"/>
    <property type="molecule type" value="Genomic_DNA"/>
</dbReference>
<feature type="signal peptide" evidence="5">
    <location>
        <begin position="1"/>
        <end position="17"/>
    </location>
</feature>
<evidence type="ECO:0000313" key="7">
    <source>
        <dbReference type="EMBL" id="THC94856.1"/>
    </source>
</evidence>
<keyword evidence="5" id="KW-0732">Signal</keyword>
<keyword evidence="3" id="KW-0325">Glycoprotein</keyword>
<keyword evidence="3" id="KW-0472">Membrane</keyword>
<dbReference type="GO" id="GO:0005886">
    <property type="term" value="C:plasma membrane"/>
    <property type="evidence" value="ECO:0007669"/>
    <property type="project" value="UniProtKB-SubCell"/>
</dbReference>
<proteinExistence type="predicted"/>
<keyword evidence="4" id="KW-0449">Lipoprotein</keyword>
<dbReference type="PANTHER" id="PTHR10963">
    <property type="entry name" value="GLYCOSYL HYDROLASE-RELATED"/>
    <property type="match status" value="1"/>
</dbReference>
<dbReference type="STRING" id="1220188.A0A4S3JHD3"/>
<evidence type="ECO:0000256" key="1">
    <source>
        <dbReference type="ARBA" id="ARBA00004609"/>
    </source>
</evidence>
<protein>
    <recommendedName>
        <fullName evidence="6">GH16 domain-containing protein</fullName>
    </recommendedName>
</protein>
<name>A0A4S3JHD3_9EURO</name>
<dbReference type="PROSITE" id="PS51762">
    <property type="entry name" value="GH16_2"/>
    <property type="match status" value="1"/>
</dbReference>
<keyword evidence="8" id="KW-1185">Reference proteome</keyword>
<dbReference type="CDD" id="cd02182">
    <property type="entry name" value="GH16_Strep_laminarinase_like"/>
    <property type="match status" value="1"/>
</dbReference>
<reference evidence="7 8" key="1">
    <citation type="submission" date="2019-03" db="EMBL/GenBank/DDBJ databases">
        <title>The genome sequence of a newly discovered highly antifungal drug resistant Aspergillus species, Aspergillus tanneri NIH 1004.</title>
        <authorList>
            <person name="Mounaud S."/>
            <person name="Singh I."/>
            <person name="Joardar V."/>
            <person name="Pakala S."/>
            <person name="Pakala S."/>
            <person name="Venepally P."/>
            <person name="Hoover J."/>
            <person name="Nierman W."/>
            <person name="Chung J."/>
            <person name="Losada L."/>
        </authorList>
    </citation>
    <scope>NUCLEOTIDE SEQUENCE [LARGE SCALE GENOMIC DNA]</scope>
    <source>
        <strain evidence="7 8">NIH1004</strain>
    </source>
</reference>
<dbReference type="InterPro" id="IPR013320">
    <property type="entry name" value="ConA-like_dom_sf"/>
</dbReference>
<dbReference type="PANTHER" id="PTHR10963:SF60">
    <property type="entry name" value="GRAM-NEGATIVE BACTERIA-BINDING PROTEIN 1-RELATED"/>
    <property type="match status" value="1"/>
</dbReference>
<evidence type="ECO:0000256" key="4">
    <source>
        <dbReference type="ARBA" id="ARBA00023288"/>
    </source>
</evidence>
<dbReference type="VEuPathDB" id="FungiDB:EYZ11_005657"/>
<dbReference type="Gene3D" id="2.60.120.200">
    <property type="match status" value="1"/>
</dbReference>
<feature type="domain" description="GH16" evidence="6">
    <location>
        <begin position="58"/>
        <end position="322"/>
    </location>
</feature>
<dbReference type="SUPFAM" id="SSF49899">
    <property type="entry name" value="Concanavalin A-like lectins/glucanases"/>
    <property type="match status" value="1"/>
</dbReference>